<dbReference type="AlphaFoldDB" id="A0AAE1RNM3"/>
<dbReference type="InterPro" id="IPR008700">
    <property type="entry name" value="TypeIII_avirulence_cleave"/>
</dbReference>
<dbReference type="GO" id="GO:0005886">
    <property type="term" value="C:plasma membrane"/>
    <property type="evidence" value="ECO:0007669"/>
    <property type="project" value="TreeGrafter"/>
</dbReference>
<evidence type="ECO:0000256" key="1">
    <source>
        <dbReference type="SAM" id="MobiDB-lite"/>
    </source>
</evidence>
<feature type="region of interest" description="Disordered" evidence="1">
    <location>
        <begin position="33"/>
        <end position="252"/>
    </location>
</feature>
<dbReference type="Proteomes" id="UP001291623">
    <property type="component" value="Unassembled WGS sequence"/>
</dbReference>
<protein>
    <recommendedName>
        <fullName evidence="2">RIN4 pathogenic type III effector avirulence factor Avr cleavage site domain-containing protein</fullName>
    </recommendedName>
</protein>
<name>A0AAE1RNM3_9SOLA</name>
<feature type="region of interest" description="Disordered" evidence="1">
    <location>
        <begin position="270"/>
        <end position="290"/>
    </location>
</feature>
<organism evidence="3 4">
    <name type="scientific">Anisodus tanguticus</name>
    <dbReference type="NCBI Taxonomy" id="243964"/>
    <lineage>
        <taxon>Eukaryota</taxon>
        <taxon>Viridiplantae</taxon>
        <taxon>Streptophyta</taxon>
        <taxon>Embryophyta</taxon>
        <taxon>Tracheophyta</taxon>
        <taxon>Spermatophyta</taxon>
        <taxon>Magnoliopsida</taxon>
        <taxon>eudicotyledons</taxon>
        <taxon>Gunneridae</taxon>
        <taxon>Pentapetalae</taxon>
        <taxon>asterids</taxon>
        <taxon>lamiids</taxon>
        <taxon>Solanales</taxon>
        <taxon>Solanaceae</taxon>
        <taxon>Solanoideae</taxon>
        <taxon>Hyoscyameae</taxon>
        <taxon>Anisodus</taxon>
    </lineage>
</organism>
<proteinExistence type="predicted"/>
<keyword evidence="4" id="KW-1185">Reference proteome</keyword>
<comment type="caution">
    <text evidence="3">The sequence shown here is derived from an EMBL/GenBank/DDBJ whole genome shotgun (WGS) entry which is preliminary data.</text>
</comment>
<feature type="domain" description="RIN4 pathogenic type III effector avirulence factor Avr cleavage site" evidence="2">
    <location>
        <begin position="9"/>
        <end position="39"/>
    </location>
</feature>
<feature type="domain" description="RIN4 pathogenic type III effector avirulence factor Avr cleavage site" evidence="2">
    <location>
        <begin position="238"/>
        <end position="270"/>
    </location>
</feature>
<feature type="compositionally biased region" description="Basic and acidic residues" evidence="1">
    <location>
        <begin position="94"/>
        <end position="134"/>
    </location>
</feature>
<feature type="compositionally biased region" description="Polar residues" evidence="1">
    <location>
        <begin position="278"/>
        <end position="290"/>
    </location>
</feature>
<feature type="compositionally biased region" description="Basic and acidic residues" evidence="1">
    <location>
        <begin position="142"/>
        <end position="153"/>
    </location>
</feature>
<accession>A0AAE1RNM3</accession>
<sequence>MNVFAFLQKHTQVPKFGDWESDEDVQYSIVFENAAKGKKGSKMNPNDPQNLEAKVNRENGSDAARQKPEHFASRDVVELRKSTDKAPTYSSPQRHGEKSGGRKLESETMKGPEIPTPRHECRPSREEGYLRKPTDSPLRNDNMGRRTPMESPHHRYGGLSGGATPKRAASQQSAGPDRSIEHSPLHPHGRAGGKGGVFSSPSWERKASSEGSHGLAPSTPGRSRLRSVTKGDDTPDDSPVVPKFGDWDENDPASAEGYSQIFNQVQREKKTGAAKVPATSTDTSYSNSQKRYGNDSGKVWMLVLSMGSELTVPRMGLTKKQMGTYPILNMEHWLCIGLGLSIYVVHCVL</sequence>
<dbReference type="EMBL" id="JAVYJV010000014">
    <property type="protein sequence ID" value="KAK4354900.1"/>
    <property type="molecule type" value="Genomic_DNA"/>
</dbReference>
<evidence type="ECO:0000313" key="4">
    <source>
        <dbReference type="Proteomes" id="UP001291623"/>
    </source>
</evidence>
<feature type="compositionally biased region" description="Basic and acidic residues" evidence="1">
    <location>
        <begin position="54"/>
        <end position="84"/>
    </location>
</feature>
<evidence type="ECO:0000313" key="3">
    <source>
        <dbReference type="EMBL" id="KAK4354900.1"/>
    </source>
</evidence>
<dbReference type="Pfam" id="PF05627">
    <property type="entry name" value="AvrRpt-cleavage"/>
    <property type="match status" value="2"/>
</dbReference>
<dbReference type="PANTHER" id="PTHR33159">
    <property type="entry name" value="RPM1-INTERACTING PROTEIN 4 (RIN4) FAMILY PROTEIN"/>
    <property type="match status" value="1"/>
</dbReference>
<dbReference type="PANTHER" id="PTHR33159:SF74">
    <property type="entry name" value="RPM1-INTERACTING PROTEIN 4-LIKE"/>
    <property type="match status" value="1"/>
</dbReference>
<evidence type="ECO:0000259" key="2">
    <source>
        <dbReference type="Pfam" id="PF05627"/>
    </source>
</evidence>
<reference evidence="3" key="1">
    <citation type="submission" date="2023-12" db="EMBL/GenBank/DDBJ databases">
        <title>Genome assembly of Anisodus tanguticus.</title>
        <authorList>
            <person name="Wang Y.-J."/>
        </authorList>
    </citation>
    <scope>NUCLEOTIDE SEQUENCE</scope>
    <source>
        <strain evidence="3">KB-2021</strain>
        <tissue evidence="3">Leaf</tissue>
    </source>
</reference>
<dbReference type="InterPro" id="IPR040387">
    <property type="entry name" value="RIN4/NOI4"/>
</dbReference>
<gene>
    <name evidence="3" type="ORF">RND71_027094</name>
</gene>